<gene>
    <name evidence="1" type="ORF">BTTOUR_03295</name>
</gene>
<accession>A0ABD5HSI2</accession>
<sequence>MAKAIGTADSLDFTYQVDMAQGVTGLGSMRNVKNFVFHPDEIKALHTGEALVKIKQGDKLVRKKIKVRMVKWED</sequence>
<dbReference type="AlphaFoldDB" id="A0ABD5HSI2"/>
<proteinExistence type="predicted"/>
<dbReference type="Proteomes" id="UP001272716">
    <property type="component" value="Unassembled WGS sequence"/>
</dbReference>
<name>A0ABD5HSI2_BACTU</name>
<reference evidence="1 2" key="1">
    <citation type="submission" date="2023-10" db="EMBL/GenBank/DDBJ databases">
        <title>Draft Genome Sequence of Bacillus thuringiensis serovar. toumanoffi 4059: Identification of a Novel Cry Protein Candidate.</title>
        <authorList>
            <person name="Murdoch R.W."/>
            <person name="Gemler B."/>
            <person name="Heater B.S."/>
        </authorList>
    </citation>
    <scope>NUCLEOTIDE SEQUENCE [LARGE SCALE GENOMIC DNA]</scope>
    <source>
        <strain evidence="1 2">4059</strain>
    </source>
</reference>
<organism evidence="1 2">
    <name type="scientific">Bacillus thuringiensis serovar toumanoffi</name>
    <dbReference type="NCBI Taxonomy" id="180862"/>
    <lineage>
        <taxon>Bacteria</taxon>
        <taxon>Bacillati</taxon>
        <taxon>Bacillota</taxon>
        <taxon>Bacilli</taxon>
        <taxon>Bacillales</taxon>
        <taxon>Bacillaceae</taxon>
        <taxon>Bacillus</taxon>
        <taxon>Bacillus cereus group</taxon>
    </lineage>
</organism>
<comment type="caution">
    <text evidence="1">The sequence shown here is derived from an EMBL/GenBank/DDBJ whole genome shotgun (WGS) entry which is preliminary data.</text>
</comment>
<dbReference type="EMBL" id="JAWQCK010000006">
    <property type="protein sequence ID" value="MDW9207845.1"/>
    <property type="molecule type" value="Genomic_DNA"/>
</dbReference>
<evidence type="ECO:0000313" key="1">
    <source>
        <dbReference type="EMBL" id="MDW9207845.1"/>
    </source>
</evidence>
<evidence type="ECO:0000313" key="2">
    <source>
        <dbReference type="Proteomes" id="UP001272716"/>
    </source>
</evidence>
<protein>
    <submittedName>
        <fullName evidence="1">Uncharacterized protein</fullName>
    </submittedName>
</protein>